<gene>
    <name evidence="1" type="ORF">SAMN04488122_2642</name>
</gene>
<name>A0A1I0RCW9_9BACT</name>
<dbReference type="AlphaFoldDB" id="A0A1I0RCW9"/>
<dbReference type="STRING" id="29529.SAMN04488122_2642"/>
<dbReference type="RefSeq" id="WP_089895364.1">
    <property type="nucleotide sequence ID" value="NZ_FOJG01000001.1"/>
</dbReference>
<dbReference type="Proteomes" id="UP000199310">
    <property type="component" value="Unassembled WGS sequence"/>
</dbReference>
<evidence type="ECO:0000313" key="2">
    <source>
        <dbReference type="Proteomes" id="UP000199310"/>
    </source>
</evidence>
<sequence>MRLLKLLLISVIILGGLIFGLSLVFPSTAVVERTGVIHAPIDTVYAHISNLKAWENWNPWTRPDTTATLVYSDPPSGANAWYSWDGKLNSGKVTVLDSDPAKGIHYLLDIKSVRPVNGGIELKPTADGKATAIFWHMEIKLGMLPWWKLRGFVADRIYGPAMDSGLTKLSRICEGK</sequence>
<keyword evidence="2" id="KW-1185">Reference proteome</keyword>
<evidence type="ECO:0000313" key="1">
    <source>
        <dbReference type="EMBL" id="SEW38639.1"/>
    </source>
</evidence>
<reference evidence="2" key="1">
    <citation type="submission" date="2016-10" db="EMBL/GenBank/DDBJ databases">
        <authorList>
            <person name="Varghese N."/>
            <person name="Submissions S."/>
        </authorList>
    </citation>
    <scope>NUCLEOTIDE SEQUENCE [LARGE SCALE GENOMIC DNA]</scope>
    <source>
        <strain evidence="2">DSM 3695</strain>
    </source>
</reference>
<proteinExistence type="predicted"/>
<dbReference type="Pfam" id="PF10604">
    <property type="entry name" value="Polyketide_cyc2"/>
    <property type="match status" value="1"/>
</dbReference>
<protein>
    <submittedName>
        <fullName evidence="1">Polyketide cyclase / dehydrase and lipid transport</fullName>
    </submittedName>
</protein>
<accession>A0A1I0RCW9</accession>
<dbReference type="EMBL" id="FOJG01000001">
    <property type="protein sequence ID" value="SEW38639.1"/>
    <property type="molecule type" value="Genomic_DNA"/>
</dbReference>
<dbReference type="InterPro" id="IPR023393">
    <property type="entry name" value="START-like_dom_sf"/>
</dbReference>
<organism evidence="1 2">
    <name type="scientific">Chitinophaga arvensicola</name>
    <dbReference type="NCBI Taxonomy" id="29529"/>
    <lineage>
        <taxon>Bacteria</taxon>
        <taxon>Pseudomonadati</taxon>
        <taxon>Bacteroidota</taxon>
        <taxon>Chitinophagia</taxon>
        <taxon>Chitinophagales</taxon>
        <taxon>Chitinophagaceae</taxon>
        <taxon>Chitinophaga</taxon>
    </lineage>
</organism>
<dbReference type="InterPro" id="IPR019587">
    <property type="entry name" value="Polyketide_cyclase/dehydratase"/>
</dbReference>
<dbReference type="OrthoDB" id="9807923at2"/>
<dbReference type="SUPFAM" id="SSF55961">
    <property type="entry name" value="Bet v1-like"/>
    <property type="match status" value="1"/>
</dbReference>
<dbReference type="Gene3D" id="3.30.530.20">
    <property type="match status" value="1"/>
</dbReference>